<evidence type="ECO:0000256" key="1">
    <source>
        <dbReference type="SAM" id="Phobius"/>
    </source>
</evidence>
<gene>
    <name evidence="2" type="ordered locus">MCP_0960</name>
</gene>
<keyword evidence="1" id="KW-0472">Membrane</keyword>
<dbReference type="GeneID" id="8680986"/>
<dbReference type="InParanoid" id="D1YX60"/>
<organism evidence="2 3">
    <name type="scientific">Methanocella paludicola (strain DSM 17711 / JCM 13418 / NBRC 101707 / SANAE)</name>
    <dbReference type="NCBI Taxonomy" id="304371"/>
    <lineage>
        <taxon>Archaea</taxon>
        <taxon>Methanobacteriati</taxon>
        <taxon>Methanobacteriota</taxon>
        <taxon>Stenosarchaea group</taxon>
        <taxon>Methanomicrobia</taxon>
        <taxon>Methanocellales</taxon>
        <taxon>Methanocellaceae</taxon>
        <taxon>Methanocella</taxon>
    </lineage>
</organism>
<dbReference type="EMBL" id="AP011532">
    <property type="protein sequence ID" value="BAI61032.1"/>
    <property type="molecule type" value="Genomic_DNA"/>
</dbReference>
<reference evidence="2 3" key="2">
    <citation type="journal article" date="2008" name="Int. J. Syst. Evol. Microbiol.">
        <title>Methanocella paludicola gen. nov., sp. nov., a methane-producing archaeon, the first isolate of the lineage 'Rice Cluster I', and proposal of the new archaeal order Methanocellales ord. nov.</title>
        <authorList>
            <person name="Sakai S."/>
            <person name="Imachi H."/>
            <person name="Hanada S."/>
            <person name="Ohashi A."/>
            <person name="Harada H."/>
            <person name="Kamagata Y."/>
        </authorList>
    </citation>
    <scope>NUCLEOTIDE SEQUENCE [LARGE SCALE GENOMIC DNA]</scope>
    <source>
        <strain evidence="3">DSM 17711 / JCM 13418 / NBRC 101707 / SANAE</strain>
    </source>
</reference>
<accession>D1YX60</accession>
<dbReference type="RefSeq" id="WP_012899711.1">
    <property type="nucleotide sequence ID" value="NC_013665.1"/>
</dbReference>
<proteinExistence type="predicted"/>
<feature type="transmembrane region" description="Helical" evidence="1">
    <location>
        <begin position="12"/>
        <end position="28"/>
    </location>
</feature>
<reference evidence="3" key="3">
    <citation type="journal article" date="2011" name="PLoS ONE">
        <title>Genome sequence of a mesophilic hydrogenotrophic methanogen Methanocella paludicola, the first cultivated representative of the order Methanocellales.</title>
        <authorList>
            <person name="Sakai S."/>
            <person name="Takaki Y."/>
            <person name="Shimamura S."/>
            <person name="Sekine M."/>
            <person name="Tajima T."/>
            <person name="Kosugi H."/>
            <person name="Ichikawa N."/>
            <person name="Tasumi E."/>
            <person name="Hiraki A.T."/>
            <person name="Shimizu A."/>
            <person name="Kato Y."/>
            <person name="Nishiko R."/>
            <person name="Mori K."/>
            <person name="Fujita N."/>
            <person name="Imachi H."/>
            <person name="Takai K."/>
        </authorList>
    </citation>
    <scope>NUCLEOTIDE SEQUENCE [LARGE SCALE GENOMIC DNA]</scope>
    <source>
        <strain evidence="3">DSM 17711 / JCM 13418 / NBRC 101707 / SANAE</strain>
    </source>
</reference>
<sequence length="73" mass="8080">MLEPKKSGKEKLAEGIIALAVLIVIASVVLPLISPALCCTLPVLLPLLWAGYIYQQWEDKLKKKPPMPPEQML</sequence>
<evidence type="ECO:0000313" key="3">
    <source>
        <dbReference type="Proteomes" id="UP000001882"/>
    </source>
</evidence>
<name>D1YX60_METPS</name>
<evidence type="ECO:0000313" key="2">
    <source>
        <dbReference type="EMBL" id="BAI61032.1"/>
    </source>
</evidence>
<keyword evidence="1" id="KW-1133">Transmembrane helix</keyword>
<keyword evidence="1" id="KW-0812">Transmembrane</keyword>
<reference evidence="2 3" key="1">
    <citation type="journal article" date="2007" name="Appl. Environ. Microbiol.">
        <title>Isolation of key methanogens for global methane emission from rice paddy fields: a novel isolate affiliated with the clone cluster rice cluster I.</title>
        <authorList>
            <person name="Sakai S."/>
            <person name="Imachi H."/>
            <person name="Sekiguchi Y."/>
            <person name="Ohashi A."/>
            <person name="Harada H."/>
            <person name="Kamagata Y."/>
        </authorList>
    </citation>
    <scope>NUCLEOTIDE SEQUENCE [LARGE SCALE GENOMIC DNA]</scope>
    <source>
        <strain evidence="3">DSM 17711 / JCM 13418 / NBRC 101707 / SANAE</strain>
    </source>
</reference>
<protein>
    <submittedName>
        <fullName evidence="2">Uncharacterized protein</fullName>
    </submittedName>
</protein>
<keyword evidence="3" id="KW-1185">Reference proteome</keyword>
<dbReference type="KEGG" id="mpd:MCP_0960"/>
<dbReference type="AlphaFoldDB" id="D1YX60"/>
<dbReference type="Proteomes" id="UP000001882">
    <property type="component" value="Chromosome"/>
</dbReference>